<dbReference type="EMBL" id="CAADRA010005409">
    <property type="protein sequence ID" value="VFT89564.1"/>
    <property type="molecule type" value="Genomic_DNA"/>
</dbReference>
<proteinExistence type="predicted"/>
<dbReference type="Proteomes" id="UP000332933">
    <property type="component" value="Unassembled WGS sequence"/>
</dbReference>
<keyword evidence="1" id="KW-1133">Transmembrane helix</keyword>
<name>A0A485KWC8_9STRA</name>
<reference evidence="2" key="2">
    <citation type="submission" date="2019-06" db="EMBL/GenBank/DDBJ databases">
        <title>Genomics analysis of Aphanomyces spp. identifies a new class of oomycete effector associated with host adaptation.</title>
        <authorList>
            <person name="Gaulin E."/>
        </authorList>
    </citation>
    <scope>NUCLEOTIDE SEQUENCE</scope>
    <source>
        <strain evidence="2">CBS 578.67</strain>
    </source>
</reference>
<feature type="transmembrane region" description="Helical" evidence="1">
    <location>
        <begin position="63"/>
        <end position="88"/>
    </location>
</feature>
<dbReference type="EMBL" id="VJMH01005388">
    <property type="protein sequence ID" value="KAF0696521.1"/>
    <property type="molecule type" value="Genomic_DNA"/>
</dbReference>
<organism evidence="3 4">
    <name type="scientific">Aphanomyces stellatus</name>
    <dbReference type="NCBI Taxonomy" id="120398"/>
    <lineage>
        <taxon>Eukaryota</taxon>
        <taxon>Sar</taxon>
        <taxon>Stramenopiles</taxon>
        <taxon>Oomycota</taxon>
        <taxon>Saprolegniomycetes</taxon>
        <taxon>Saprolegniales</taxon>
        <taxon>Verrucalvaceae</taxon>
        <taxon>Aphanomyces</taxon>
    </lineage>
</organism>
<feature type="transmembrane region" description="Helical" evidence="1">
    <location>
        <begin position="37"/>
        <end position="57"/>
    </location>
</feature>
<dbReference type="AlphaFoldDB" id="A0A485KWC8"/>
<keyword evidence="1" id="KW-0472">Membrane</keyword>
<dbReference type="OrthoDB" id="66931at2759"/>
<reference evidence="3" key="1">
    <citation type="submission" date="2019-03" db="EMBL/GenBank/DDBJ databases">
        <authorList>
            <person name="Gaulin E."/>
            <person name="Dumas B."/>
        </authorList>
    </citation>
    <scope>NUCLEOTIDE SEQUENCE [LARGE SCALE GENOMIC DNA]</scope>
    <source>
        <strain evidence="3">CBS 568.67</strain>
    </source>
</reference>
<evidence type="ECO:0000313" key="3">
    <source>
        <dbReference type="EMBL" id="VFT89564.1"/>
    </source>
</evidence>
<evidence type="ECO:0000313" key="2">
    <source>
        <dbReference type="EMBL" id="KAF0696521.1"/>
    </source>
</evidence>
<gene>
    <name evidence="3" type="primary">Aste57867_12714</name>
    <name evidence="2" type="ORF">As57867_012666</name>
    <name evidence="3" type="ORF">ASTE57867_12714</name>
</gene>
<evidence type="ECO:0000256" key="1">
    <source>
        <dbReference type="SAM" id="Phobius"/>
    </source>
</evidence>
<protein>
    <submittedName>
        <fullName evidence="3">Aste57867_12714 protein</fullName>
    </submittedName>
</protein>
<accession>A0A485KWC8</accession>
<keyword evidence="1" id="KW-0812">Transmembrane</keyword>
<keyword evidence="4" id="KW-1185">Reference proteome</keyword>
<sequence>MNSAYIEPPLVPRYQIQVLANGDVEVIVPAHRNPCGIAIMTACAVGFLVGPVAMASMDKSGVGVVFVCIGILVSSTIVGLILTSLVGVERFMIPPTPFPRHWQVLCVQGIKTYGLATMGPLHITVSSRTLRDDDDVNRTRWQRRIGFVYGGATVSLTTFLLDDELEAFLYAISAYLPDHVKPRECVEHMTHLAVGGAIPVAVQVHDSTQMPN</sequence>
<evidence type="ECO:0000313" key="4">
    <source>
        <dbReference type="Proteomes" id="UP000332933"/>
    </source>
</evidence>